<name>A0A3N4HVI1_ASCIM</name>
<evidence type="ECO:0000256" key="1">
    <source>
        <dbReference type="SAM" id="MobiDB-lite"/>
    </source>
</evidence>
<feature type="compositionally biased region" description="Acidic residues" evidence="1">
    <location>
        <begin position="511"/>
        <end position="526"/>
    </location>
</feature>
<feature type="compositionally biased region" description="Acidic residues" evidence="1">
    <location>
        <begin position="542"/>
        <end position="554"/>
    </location>
</feature>
<dbReference type="EMBL" id="ML119814">
    <property type="protein sequence ID" value="RPA73664.1"/>
    <property type="molecule type" value="Genomic_DNA"/>
</dbReference>
<feature type="compositionally biased region" description="Basic and acidic residues" evidence="1">
    <location>
        <begin position="416"/>
        <end position="431"/>
    </location>
</feature>
<reference evidence="2 3" key="1">
    <citation type="journal article" date="2018" name="Nat. Ecol. Evol.">
        <title>Pezizomycetes genomes reveal the molecular basis of ectomycorrhizal truffle lifestyle.</title>
        <authorList>
            <person name="Murat C."/>
            <person name="Payen T."/>
            <person name="Noel B."/>
            <person name="Kuo A."/>
            <person name="Morin E."/>
            <person name="Chen J."/>
            <person name="Kohler A."/>
            <person name="Krizsan K."/>
            <person name="Balestrini R."/>
            <person name="Da Silva C."/>
            <person name="Montanini B."/>
            <person name="Hainaut M."/>
            <person name="Levati E."/>
            <person name="Barry K.W."/>
            <person name="Belfiori B."/>
            <person name="Cichocki N."/>
            <person name="Clum A."/>
            <person name="Dockter R.B."/>
            <person name="Fauchery L."/>
            <person name="Guy J."/>
            <person name="Iotti M."/>
            <person name="Le Tacon F."/>
            <person name="Lindquist E.A."/>
            <person name="Lipzen A."/>
            <person name="Malagnac F."/>
            <person name="Mello A."/>
            <person name="Molinier V."/>
            <person name="Miyauchi S."/>
            <person name="Poulain J."/>
            <person name="Riccioni C."/>
            <person name="Rubini A."/>
            <person name="Sitrit Y."/>
            <person name="Splivallo R."/>
            <person name="Traeger S."/>
            <person name="Wang M."/>
            <person name="Zifcakova L."/>
            <person name="Wipf D."/>
            <person name="Zambonelli A."/>
            <person name="Paolocci F."/>
            <person name="Nowrousian M."/>
            <person name="Ottonello S."/>
            <person name="Baldrian P."/>
            <person name="Spatafora J.W."/>
            <person name="Henrissat B."/>
            <person name="Nagy L.G."/>
            <person name="Aury J.M."/>
            <person name="Wincker P."/>
            <person name="Grigoriev I.V."/>
            <person name="Bonfante P."/>
            <person name="Martin F.M."/>
        </authorList>
    </citation>
    <scope>NUCLEOTIDE SEQUENCE [LARGE SCALE GENOMIC DNA]</scope>
    <source>
        <strain evidence="2 3">RN42</strain>
    </source>
</reference>
<feature type="region of interest" description="Disordered" evidence="1">
    <location>
        <begin position="342"/>
        <end position="436"/>
    </location>
</feature>
<proteinExistence type="predicted"/>
<feature type="compositionally biased region" description="Polar residues" evidence="1">
    <location>
        <begin position="298"/>
        <end position="317"/>
    </location>
</feature>
<feature type="compositionally biased region" description="Polar residues" evidence="1">
    <location>
        <begin position="390"/>
        <end position="401"/>
    </location>
</feature>
<feature type="region of interest" description="Disordered" evidence="1">
    <location>
        <begin position="507"/>
        <end position="567"/>
    </location>
</feature>
<accession>A0A3N4HVI1</accession>
<evidence type="ECO:0000313" key="2">
    <source>
        <dbReference type="EMBL" id="RPA73664.1"/>
    </source>
</evidence>
<evidence type="ECO:0000313" key="3">
    <source>
        <dbReference type="Proteomes" id="UP000275078"/>
    </source>
</evidence>
<sequence length="567" mass="66272">MEAPESSQQQKRVKLITTDNIDTDSIQVVDDSDLAPDYQRVFEDFTEKWFLISICWKPFLDPHLTKRVFEAYWVRQCKESQTPSAMPWTSKLQQKIRRRTQNFRGSWANKTEKWIPMSYLKDYDYDYLLEKDRFLVDPSFYEYEKLEDTYFSAPIAEYLLVTLRAYDRQLAVKALDLNRFSQAIEGPLICYAFAMLYVNLDKLKRKSSKAPSLAALKKKYGELMGIWETLHETKIKSRTDDGVVETRTTALILANIRTHLVTEQARLERAAQEEAEAQEKQNNAAVTPSNVEKGKSEAATTPSHNEQDAKQTVATSTRKPDVTELSRFLTDSTELARTVIRGTEEAKRSSAHTTPHRSAYTTPRHEEAKRSSAYTTPRHRQASDAEVAYTTPSRHQASTPRARSPPLTQHRKRSAHRLEDVTTPRQHDQRVYRTPSRVVDYRSTPPQHRVERIERVYRSPTRRVERVITTPEHRLERLERVYSAPRSKESERRYSTRKSTHYSKVRYKDDLDSEDDAFLDDEADEEYVPRRRKQHARSLLLEELDEDDDFDDDAEVGHSQDLYEYDD</sequence>
<dbReference type="Proteomes" id="UP000275078">
    <property type="component" value="Unassembled WGS sequence"/>
</dbReference>
<dbReference type="AlphaFoldDB" id="A0A3N4HVI1"/>
<gene>
    <name evidence="2" type="ORF">BJ508DRAFT_333898</name>
</gene>
<protein>
    <submittedName>
        <fullName evidence="2">Uncharacterized protein</fullName>
    </submittedName>
</protein>
<keyword evidence="3" id="KW-1185">Reference proteome</keyword>
<feature type="region of interest" description="Disordered" evidence="1">
    <location>
        <begin position="268"/>
        <end position="328"/>
    </location>
</feature>
<organism evidence="2 3">
    <name type="scientific">Ascobolus immersus RN42</name>
    <dbReference type="NCBI Taxonomy" id="1160509"/>
    <lineage>
        <taxon>Eukaryota</taxon>
        <taxon>Fungi</taxon>
        <taxon>Dikarya</taxon>
        <taxon>Ascomycota</taxon>
        <taxon>Pezizomycotina</taxon>
        <taxon>Pezizomycetes</taxon>
        <taxon>Pezizales</taxon>
        <taxon>Ascobolaceae</taxon>
        <taxon>Ascobolus</taxon>
    </lineage>
</organism>